<dbReference type="InterPro" id="IPR050312">
    <property type="entry name" value="IolE/XylAMocC-like"/>
</dbReference>
<dbReference type="AlphaFoldDB" id="A0A6J6ZZB3"/>
<reference evidence="2" key="1">
    <citation type="submission" date="2020-05" db="EMBL/GenBank/DDBJ databases">
        <authorList>
            <person name="Chiriac C."/>
            <person name="Salcher M."/>
            <person name="Ghai R."/>
            <person name="Kavagutti S V."/>
        </authorList>
    </citation>
    <scope>NUCLEOTIDE SEQUENCE</scope>
</reference>
<dbReference type="PANTHER" id="PTHR12110">
    <property type="entry name" value="HYDROXYPYRUVATE ISOMERASE"/>
    <property type="match status" value="1"/>
</dbReference>
<dbReference type="Gene3D" id="3.20.20.150">
    <property type="entry name" value="Divalent-metal-dependent TIM barrel enzymes"/>
    <property type="match status" value="1"/>
</dbReference>
<protein>
    <submittedName>
        <fullName evidence="2">Unannotated protein</fullName>
    </submittedName>
</protein>
<evidence type="ECO:0000259" key="1">
    <source>
        <dbReference type="Pfam" id="PF01261"/>
    </source>
</evidence>
<dbReference type="InterPro" id="IPR036237">
    <property type="entry name" value="Xyl_isomerase-like_sf"/>
</dbReference>
<proteinExistence type="predicted"/>
<organism evidence="2">
    <name type="scientific">freshwater metagenome</name>
    <dbReference type="NCBI Taxonomy" id="449393"/>
    <lineage>
        <taxon>unclassified sequences</taxon>
        <taxon>metagenomes</taxon>
        <taxon>ecological metagenomes</taxon>
    </lineage>
</organism>
<evidence type="ECO:0000313" key="2">
    <source>
        <dbReference type="EMBL" id="CAB4825738.1"/>
    </source>
</evidence>
<accession>A0A6J6ZZB3</accession>
<dbReference type="Pfam" id="PF01261">
    <property type="entry name" value="AP_endonuc_2"/>
    <property type="match status" value="1"/>
</dbReference>
<feature type="domain" description="Xylose isomerase-like TIM barrel" evidence="1">
    <location>
        <begin position="29"/>
        <end position="243"/>
    </location>
</feature>
<dbReference type="EMBL" id="CAFABF010000020">
    <property type="protein sequence ID" value="CAB4825738.1"/>
    <property type="molecule type" value="Genomic_DNA"/>
</dbReference>
<gene>
    <name evidence="2" type="ORF">UFOPK3167_00595</name>
</gene>
<dbReference type="SUPFAM" id="SSF51658">
    <property type="entry name" value="Xylose isomerase-like"/>
    <property type="match status" value="1"/>
</dbReference>
<sequence>MSKDMMLGSADWNLWPISMDYDVTFPEFKKSGIDCVEIGIYVPSQELNATKRNRILELAAKNQIQVTAALFSLTPEKWQEGAFSNTKSSFLDECHYFLDALEKMGIKYANIWTGADLPNSSLEETHSSLEELNDLAANFPGVVSIEYKADTIFPDGQGLAAILSSYSHLKVLIDTGHAFALEEDVVHLIKDLNAKDLMGAMHLGDAIAGDSDADLPCGRVHDFSEILKTLSSINYAGTANFDLYGAAIDENGPGPLSILNESLLYMKSVMKNS</sequence>
<name>A0A6J6ZZB3_9ZZZZ</name>
<dbReference type="InterPro" id="IPR013022">
    <property type="entry name" value="Xyl_isomerase-like_TIM-brl"/>
</dbReference>